<protein>
    <recommendedName>
        <fullName evidence="3">SusD/RagB family nutrient-binding outer membrane lipoprotein</fullName>
    </recommendedName>
</protein>
<accession>D7VH18</accession>
<dbReference type="PROSITE" id="PS51257">
    <property type="entry name" value="PROKAR_LIPOPROTEIN"/>
    <property type="match status" value="1"/>
</dbReference>
<dbReference type="HOGENOM" id="CLU_025928_1_0_10"/>
<dbReference type="Proteomes" id="UP000006258">
    <property type="component" value="Unassembled WGS sequence"/>
</dbReference>
<dbReference type="GeneID" id="95429468"/>
<reference evidence="1" key="1">
    <citation type="submission" date="2010-07" db="EMBL/GenBank/DDBJ databases">
        <authorList>
            <person name="Muzny D."/>
            <person name="Qin X."/>
            <person name="Buhay C."/>
            <person name="Dugan-Rocha S."/>
            <person name="Ding Y."/>
            <person name="Chen G."/>
            <person name="Hawes A."/>
            <person name="Holder M."/>
            <person name="Jhangiani S."/>
            <person name="Johnson A."/>
            <person name="Khan Z."/>
            <person name="Li Z."/>
            <person name="Liu W."/>
            <person name="Liu X."/>
            <person name="Perez L."/>
            <person name="Shen H."/>
            <person name="Wang Q."/>
            <person name="Watt J."/>
            <person name="Xi L."/>
            <person name="Xin Y."/>
            <person name="Zhou J."/>
            <person name="Deng J."/>
            <person name="Jiang H."/>
            <person name="Liu Y."/>
            <person name="Qu J."/>
            <person name="Song X.-Z."/>
            <person name="Zhang L."/>
            <person name="Villasana D."/>
            <person name="Johnson A."/>
            <person name="Liu J."/>
            <person name="Liyanage D."/>
            <person name="Lorensuhewa L."/>
            <person name="Robinson T."/>
            <person name="Song A."/>
            <person name="Song B.-B."/>
            <person name="Dinh H."/>
            <person name="Thornton R."/>
            <person name="Coyle M."/>
            <person name="Francisco L."/>
            <person name="Jackson L."/>
            <person name="Javaid M."/>
            <person name="Korchina V."/>
            <person name="Kovar C."/>
            <person name="Mata R."/>
            <person name="Mathew T."/>
            <person name="Ngo R."/>
            <person name="Nguyen L."/>
            <person name="Nguyen N."/>
            <person name="Okwuonu G."/>
            <person name="Ongeri F."/>
            <person name="Pham C."/>
            <person name="Simmons D."/>
            <person name="Wilczek-Boney K."/>
            <person name="Hale W."/>
            <person name="Jakkamsetti A."/>
            <person name="Pham P."/>
            <person name="Ruth R."/>
            <person name="San Lucas F."/>
            <person name="Warren J."/>
            <person name="Zhang J."/>
            <person name="Zhao Z."/>
            <person name="Zhou C."/>
            <person name="Zhu D."/>
            <person name="Lee S."/>
            <person name="Bess C."/>
            <person name="Blankenburg K."/>
            <person name="Forbes L."/>
            <person name="Fu Q."/>
            <person name="Gubbala S."/>
            <person name="Hirani K."/>
            <person name="Jayaseelan J.C."/>
            <person name="Lara F."/>
            <person name="Munidasa M."/>
            <person name="Palculict T."/>
            <person name="Patil S."/>
            <person name="Pu L.-L."/>
            <person name="Saada N."/>
            <person name="Tang L."/>
            <person name="Weissenberger G."/>
            <person name="Zhu Y."/>
            <person name="Hemphill L."/>
            <person name="Shang Y."/>
            <person name="Youmans B."/>
            <person name="Ayvaz T."/>
            <person name="Ross M."/>
            <person name="Santibanez J."/>
            <person name="Aqrawi P."/>
            <person name="Gross S."/>
            <person name="Joshi V."/>
            <person name="Fowler G."/>
            <person name="Nazareth L."/>
            <person name="Reid J."/>
            <person name="Worley K."/>
            <person name="Petrosino J."/>
            <person name="Highlander S."/>
            <person name="Gibbs R."/>
        </authorList>
    </citation>
    <scope>NUCLEOTIDE SEQUENCE [LARGE SCALE GENOMIC DNA]</scope>
    <source>
        <strain evidence="1">ATCC 33861</strain>
    </source>
</reference>
<keyword evidence="2" id="KW-1185">Reference proteome</keyword>
<dbReference type="EMBL" id="ACHA02000002">
    <property type="protein sequence ID" value="EFK59370.1"/>
    <property type="molecule type" value="Genomic_DNA"/>
</dbReference>
<dbReference type="InterPro" id="IPR041662">
    <property type="entry name" value="SusD-like_2"/>
</dbReference>
<proteinExistence type="predicted"/>
<dbReference type="RefSeq" id="WP_002997092.1">
    <property type="nucleotide sequence ID" value="NZ_GL379771.1"/>
</dbReference>
<comment type="caution">
    <text evidence="1">The sequence shown here is derived from an EMBL/GenBank/DDBJ whole genome shotgun (WGS) entry which is preliminary data.</text>
</comment>
<evidence type="ECO:0008006" key="3">
    <source>
        <dbReference type="Google" id="ProtNLM"/>
    </source>
</evidence>
<dbReference type="SUPFAM" id="SSF48452">
    <property type="entry name" value="TPR-like"/>
    <property type="match status" value="1"/>
</dbReference>
<organism evidence="1 2">
    <name type="scientific">Sphingobacterium spiritivorum ATCC 33861</name>
    <dbReference type="NCBI Taxonomy" id="525373"/>
    <lineage>
        <taxon>Bacteria</taxon>
        <taxon>Pseudomonadati</taxon>
        <taxon>Bacteroidota</taxon>
        <taxon>Sphingobacteriia</taxon>
        <taxon>Sphingobacteriales</taxon>
        <taxon>Sphingobacteriaceae</taxon>
        <taxon>Sphingobacterium</taxon>
    </lineage>
</organism>
<dbReference type="Pfam" id="PF12771">
    <property type="entry name" value="SusD-like_2"/>
    <property type="match status" value="2"/>
</dbReference>
<dbReference type="AlphaFoldDB" id="D7VH18"/>
<name>D7VH18_SPHSI</name>
<dbReference type="InterPro" id="IPR011990">
    <property type="entry name" value="TPR-like_helical_dom_sf"/>
</dbReference>
<dbReference type="Gene3D" id="1.25.40.390">
    <property type="match status" value="1"/>
</dbReference>
<evidence type="ECO:0000313" key="2">
    <source>
        <dbReference type="Proteomes" id="UP000006258"/>
    </source>
</evidence>
<sequence length="563" mass="63149">MKNTIKILTLFFVIAIAASCGRDKFSELNTDPDAVLNIPPEYELPTGLLSIHNNGRERYYDLYLGIYYWSQTFSIGAGNTEGSYQASGNIGVRWNMFYNGVGNRLFDIKEVIKKLPADKQASYTHLNAIVDIPLAYFAWYTSDVYGSIAYSEAFRARYTTPPLLTPKYDTQEQLYDILDAQLKAAVEKLKAPTSAPQVNLAGYDIYYDGNATKWIKAANSLRLKIAMRLMKRNPEKLRAIAAEVLGDPAGVISNDSESWKFIARSGFTGAEDNPTNQRTVSGSKNMVDFMWKTSDPRIRIYYEPSHFTKERFEAAQAQGKIPASFVWDGQLYRGQYISPDASLDPTKATYFTAITYKFNNQDVTGARLPSSIRSSYFNSTPNNGNMTFPIINYSDVLFMRAELAQRNIYGTPADVQNLYYQGIDAALAEHDKAASTAKITGYQALTPAEVTAYKASPGVVFNQANALEQICIQQYINYFKNNNEAWALVKRTGYPSVNGNLFKAEVFTSSGSVLEMPRRFSIARPFPTNMNAENINKAIDDMINIPGFGTPNDIRGRVWWDVQ</sequence>
<evidence type="ECO:0000313" key="1">
    <source>
        <dbReference type="EMBL" id="EFK59370.1"/>
    </source>
</evidence>
<gene>
    <name evidence="1" type="ORF">HMPREF0766_10287</name>
</gene>
<dbReference type="OrthoDB" id="9766256at2"/>
<dbReference type="STRING" id="525373.HMPREF0766_10287"/>
<dbReference type="eggNOG" id="COG0521">
    <property type="taxonomic scope" value="Bacteria"/>
</dbReference>